<name>A0A1B2EZA8_9HYPH</name>
<feature type="region of interest" description="Disordered" evidence="1">
    <location>
        <begin position="86"/>
        <end position="153"/>
    </location>
</feature>
<accession>A0A1B2EZA8</accession>
<dbReference type="KEGG" id="moc:BB934_45005"/>
<sequence>MAEVKIAVGDEVRVHFHPPGAMKSYCEGVVSRVDVPTPEGRFFVVEVRNEVILDQPHRIRPGFPDFVRYECQNDFPGRIELLSTAGQDVERNHASDLKAVEPPEKPQHEAHEHRSGDVDVHSPPETERILKPEANSEPAPVYGEPQPVRNQGGLLAVLLGRKK</sequence>
<dbReference type="OrthoDB" id="8019566at2"/>
<dbReference type="AlphaFoldDB" id="A0A1B2EZA8"/>
<evidence type="ECO:0000313" key="2">
    <source>
        <dbReference type="EMBL" id="ANY85325.1"/>
    </source>
</evidence>
<feature type="compositionally biased region" description="Basic and acidic residues" evidence="1">
    <location>
        <begin position="88"/>
        <end position="131"/>
    </location>
</feature>
<proteinExistence type="predicted"/>
<organism evidence="2">
    <name type="scientific">Microvirga ossetica</name>
    <dbReference type="NCBI Taxonomy" id="1882682"/>
    <lineage>
        <taxon>Bacteria</taxon>
        <taxon>Pseudomonadati</taxon>
        <taxon>Pseudomonadota</taxon>
        <taxon>Alphaproteobacteria</taxon>
        <taxon>Hyphomicrobiales</taxon>
        <taxon>Methylobacteriaceae</taxon>
        <taxon>Microvirga</taxon>
    </lineage>
</organism>
<evidence type="ECO:0000256" key="1">
    <source>
        <dbReference type="SAM" id="MobiDB-lite"/>
    </source>
</evidence>
<reference evidence="2" key="1">
    <citation type="submission" date="2016-07" db="EMBL/GenBank/DDBJ databases">
        <title>Microvirga ossetica sp. nov. a new species of rhizobia isolated from root nodules of the legume species Vicia alpestris Steven originated from North Ossetia region in the Caucasus.</title>
        <authorList>
            <person name="Safronova V.I."/>
            <person name="Kuznetsova I.G."/>
            <person name="Sazanova A.L."/>
            <person name="Belimov A."/>
            <person name="Andronov E."/>
            <person name="Osledkin Y.S."/>
            <person name="Onishchuk O.P."/>
            <person name="Kurchak O.N."/>
            <person name="Shaposhnikov A.I."/>
            <person name="Willems A."/>
            <person name="Tikhonovich I.A."/>
        </authorList>
    </citation>
    <scope>NUCLEOTIDE SEQUENCE [LARGE SCALE GENOMIC DNA]</scope>
    <source>
        <strain evidence="2">V5/3M</strain>
        <plasmid evidence="2">unnamed4</plasmid>
    </source>
</reference>
<keyword evidence="2" id="KW-0614">Plasmid</keyword>
<dbReference type="RefSeq" id="WP_099516104.1">
    <property type="nucleotide sequence ID" value="NZ_CP016620.1"/>
</dbReference>
<protein>
    <submittedName>
        <fullName evidence="2">Uncharacterized protein</fullName>
    </submittedName>
</protein>
<gene>
    <name evidence="2" type="ORF">BB934_45005</name>
</gene>
<geneLocation type="plasmid" evidence="2">
    <name>unnamed4</name>
</geneLocation>
<dbReference type="EMBL" id="CP016620">
    <property type="protein sequence ID" value="ANY85325.1"/>
    <property type="molecule type" value="Genomic_DNA"/>
</dbReference>